<feature type="compositionally biased region" description="Polar residues" evidence="1">
    <location>
        <begin position="44"/>
        <end position="53"/>
    </location>
</feature>
<feature type="compositionally biased region" description="Basic and acidic residues" evidence="1">
    <location>
        <begin position="431"/>
        <end position="447"/>
    </location>
</feature>
<dbReference type="STRING" id="1912961.BU204_37315"/>
<protein>
    <submittedName>
        <fullName evidence="2">Uncharacterized protein</fullName>
    </submittedName>
</protein>
<feature type="compositionally biased region" description="Gly residues" evidence="1">
    <location>
        <begin position="470"/>
        <end position="484"/>
    </location>
</feature>
<feature type="compositionally biased region" description="Pro residues" evidence="1">
    <location>
        <begin position="419"/>
        <end position="428"/>
    </location>
</feature>
<feature type="region of interest" description="Disordered" evidence="1">
    <location>
        <begin position="371"/>
        <end position="484"/>
    </location>
</feature>
<sequence length="484" mass="48579">MGAAASTVALAVAIALALGLGGGGEQEIPAADPAVVQPSVVEPGQSTPSSEPPVSSAPRPSSTDSAPASPPVSVVPAPTTGEEPPTPLSGTATPQEQPQAPLPVTLSASGPQQPVSLVADGVAEELPITVRNSGGSASEPVVTTLTLPAGVTALPAGLNGFAAAPRLRLDGLGRQGASRSVGCPGGVGSVSCSAAGVAPGETVTLRFRVVAARSAVSGDIGARITAGPSITLGLRVPVTVAPPPVVDGVELTAQAQWHGLLTTLLGQPALLVHVENTGTSSRPVKVRVNQPGQLRDQEKPVTCLAGVATECTTRAELTPGESVELEIEFETGQRGLGCHRDEPGREVQVQATLGTAHDAVTVVFDSWFCPDPPSETPVPPKPPVETEPGLPVPPSAEPGSEPRPTPEPDSPPTAVVPTPTTPAPPTQHPPHRSEHGADPRHEEEGQRGPRQGEPPSGGPGSGEPRQEEPGQGGLGGLLGWLLGG</sequence>
<comment type="caution">
    <text evidence="2">The sequence shown here is derived from an EMBL/GenBank/DDBJ whole genome shotgun (WGS) entry which is preliminary data.</text>
</comment>
<accession>A0A1Q8BT11</accession>
<reference evidence="2 3" key="1">
    <citation type="submission" date="2016-12" db="EMBL/GenBank/DDBJ databases">
        <title>The draft genome sequence of Actinophytocola sp. 11-183.</title>
        <authorList>
            <person name="Wang W."/>
            <person name="Yuan L."/>
        </authorList>
    </citation>
    <scope>NUCLEOTIDE SEQUENCE [LARGE SCALE GENOMIC DNA]</scope>
    <source>
        <strain evidence="2 3">11-183</strain>
    </source>
</reference>
<feature type="compositionally biased region" description="Low complexity" evidence="1">
    <location>
        <begin position="54"/>
        <end position="83"/>
    </location>
</feature>
<keyword evidence="3" id="KW-1185">Reference proteome</keyword>
<gene>
    <name evidence="2" type="ORF">BU204_37315</name>
</gene>
<proteinExistence type="predicted"/>
<feature type="region of interest" description="Disordered" evidence="1">
    <location>
        <begin position="22"/>
        <end position="112"/>
    </location>
</feature>
<dbReference type="EMBL" id="MSIE01000143">
    <property type="protein sequence ID" value="OLF05226.1"/>
    <property type="molecule type" value="Genomic_DNA"/>
</dbReference>
<feature type="compositionally biased region" description="Polar residues" evidence="1">
    <location>
        <begin position="88"/>
        <end position="98"/>
    </location>
</feature>
<evidence type="ECO:0000313" key="2">
    <source>
        <dbReference type="EMBL" id="OLF05226.1"/>
    </source>
</evidence>
<evidence type="ECO:0000313" key="3">
    <source>
        <dbReference type="Proteomes" id="UP000185596"/>
    </source>
</evidence>
<feature type="compositionally biased region" description="Pro residues" evidence="1">
    <location>
        <begin position="371"/>
        <end position="411"/>
    </location>
</feature>
<dbReference type="AlphaFoldDB" id="A0A1Q8BT11"/>
<dbReference type="Proteomes" id="UP000185596">
    <property type="component" value="Unassembled WGS sequence"/>
</dbReference>
<organism evidence="2 3">
    <name type="scientific">Actinophytocola xanthii</name>
    <dbReference type="NCBI Taxonomy" id="1912961"/>
    <lineage>
        <taxon>Bacteria</taxon>
        <taxon>Bacillati</taxon>
        <taxon>Actinomycetota</taxon>
        <taxon>Actinomycetes</taxon>
        <taxon>Pseudonocardiales</taxon>
        <taxon>Pseudonocardiaceae</taxon>
    </lineage>
</organism>
<evidence type="ECO:0000256" key="1">
    <source>
        <dbReference type="SAM" id="MobiDB-lite"/>
    </source>
</evidence>
<name>A0A1Q8BT11_9PSEU</name>